<accession>A0A8D8ZDK4</accession>
<proteinExistence type="predicted"/>
<name>A0A8D8ZDK4_9HEMI</name>
<dbReference type="AlphaFoldDB" id="A0A8D8ZDK4"/>
<organism evidence="1">
    <name type="scientific">Cacopsylla melanoneura</name>
    <dbReference type="NCBI Taxonomy" id="428564"/>
    <lineage>
        <taxon>Eukaryota</taxon>
        <taxon>Metazoa</taxon>
        <taxon>Ecdysozoa</taxon>
        <taxon>Arthropoda</taxon>
        <taxon>Hexapoda</taxon>
        <taxon>Insecta</taxon>
        <taxon>Pterygota</taxon>
        <taxon>Neoptera</taxon>
        <taxon>Paraneoptera</taxon>
        <taxon>Hemiptera</taxon>
        <taxon>Sternorrhyncha</taxon>
        <taxon>Psylloidea</taxon>
        <taxon>Psyllidae</taxon>
        <taxon>Psyllinae</taxon>
        <taxon>Cacopsylla</taxon>
    </lineage>
</organism>
<evidence type="ECO:0000313" key="1">
    <source>
        <dbReference type="EMBL" id="CAG6744361.1"/>
    </source>
</evidence>
<sequence length="112" mass="12964">MPFPPSIVNDPIKQATERRVQLEYFFHIWWQNASCLIHNVVRPELLITKHQLVSEHSILKWHTRPNRGHERSNVRVHLETGYMSDEHTMTIGGVDKAAHVFHHIEILAGCGA</sequence>
<protein>
    <submittedName>
        <fullName evidence="1">Uncharacterized protein</fullName>
    </submittedName>
</protein>
<reference evidence="1" key="1">
    <citation type="submission" date="2021-05" db="EMBL/GenBank/DDBJ databases">
        <authorList>
            <person name="Alioto T."/>
            <person name="Alioto T."/>
            <person name="Gomez Garrido J."/>
        </authorList>
    </citation>
    <scope>NUCLEOTIDE SEQUENCE</scope>
</reference>
<dbReference type="EMBL" id="HBUF01465362">
    <property type="protein sequence ID" value="CAG6744361.1"/>
    <property type="molecule type" value="Transcribed_RNA"/>
</dbReference>